<organism evidence="2 3">
    <name type="scientific">Rubrivivax gelatinosus</name>
    <name type="common">Rhodocyclus gelatinosus</name>
    <name type="synonym">Rhodopseudomonas gelatinosa</name>
    <dbReference type="NCBI Taxonomy" id="28068"/>
    <lineage>
        <taxon>Bacteria</taxon>
        <taxon>Pseudomonadati</taxon>
        <taxon>Pseudomonadota</taxon>
        <taxon>Betaproteobacteria</taxon>
        <taxon>Burkholderiales</taxon>
        <taxon>Sphaerotilaceae</taxon>
        <taxon>Rubrivivax</taxon>
    </lineage>
</organism>
<dbReference type="InterPro" id="IPR007345">
    <property type="entry name" value="Polysacch_pyruvyl_Trfase"/>
</dbReference>
<reference evidence="2" key="2">
    <citation type="journal article" date="2020" name="Microorganisms">
        <title>Osmotic Adaptation and Compatible Solute Biosynthesis of Phototrophic Bacteria as Revealed from Genome Analyses.</title>
        <authorList>
            <person name="Imhoff J.F."/>
            <person name="Rahn T."/>
            <person name="Kunzel S."/>
            <person name="Keller A."/>
            <person name="Neulinger S.C."/>
        </authorList>
    </citation>
    <scope>NUCLEOTIDE SEQUENCE</scope>
    <source>
        <strain evidence="2">IM 151</strain>
    </source>
</reference>
<sequence length="341" mass="38348">MELFYYRDPHLNFGDDLNTYMWKRVLPQEVQDAPNLLLIGIGSILSDEWLARYADTQQTVIVLGTGTSYDRPPRRTEGWHFLAVRGPLTAELIGRPDAAVTDGAILLADTPAARVVDQPGDILFMVHHRSIRNSPWEEIAAAAGMRFVSPQQPVETVLEAFSKAKLVVTEAMHGAIVADTMRIPWVPVIVSPAVDEFKWRDWCLSMGVPYKPTRIPAGHLLDTSHYAAMASVLRDAGLSGHDMLDGKLRRHELEAYFGQRFSPEIKRRLLRPVEPTLFHRVANRGRRMLNLPIHRARAARALAATAHGEVFLSRDAVLQARLDRMREAVGQAHRLAVQYAY</sequence>
<dbReference type="EMBL" id="NRRU01000118">
    <property type="protein sequence ID" value="MBK1715400.1"/>
    <property type="molecule type" value="Genomic_DNA"/>
</dbReference>
<name>A0ABS1E1U0_RUBGE</name>
<proteinExistence type="predicted"/>
<dbReference type="Pfam" id="PF04230">
    <property type="entry name" value="PS_pyruv_trans"/>
    <property type="match status" value="1"/>
</dbReference>
<gene>
    <name evidence="2" type="ORF">CKO43_21835</name>
</gene>
<dbReference type="Proteomes" id="UP001041814">
    <property type="component" value="Unassembled WGS sequence"/>
</dbReference>
<evidence type="ECO:0000313" key="2">
    <source>
        <dbReference type="EMBL" id="MBK1715400.1"/>
    </source>
</evidence>
<keyword evidence="3" id="KW-1185">Reference proteome</keyword>
<feature type="domain" description="Polysaccharide pyruvyl transferase" evidence="1">
    <location>
        <begin position="115"/>
        <end position="190"/>
    </location>
</feature>
<protein>
    <recommendedName>
        <fullName evidence="1">Polysaccharide pyruvyl transferase domain-containing protein</fullName>
    </recommendedName>
</protein>
<comment type="caution">
    <text evidence="2">The sequence shown here is derived from an EMBL/GenBank/DDBJ whole genome shotgun (WGS) entry which is preliminary data.</text>
</comment>
<dbReference type="RefSeq" id="WP_200379986.1">
    <property type="nucleotide sequence ID" value="NZ_NRRU01000118.1"/>
</dbReference>
<reference evidence="2" key="1">
    <citation type="submission" date="2017-08" db="EMBL/GenBank/DDBJ databases">
        <authorList>
            <person name="Imhoff J.F."/>
            <person name="Rahn T."/>
            <person name="Kuenzel S."/>
            <person name="Neulinger S.C."/>
        </authorList>
    </citation>
    <scope>NUCLEOTIDE SEQUENCE</scope>
    <source>
        <strain evidence="2">IM 151</strain>
    </source>
</reference>
<evidence type="ECO:0000313" key="3">
    <source>
        <dbReference type="Proteomes" id="UP001041814"/>
    </source>
</evidence>
<accession>A0ABS1E1U0</accession>
<evidence type="ECO:0000259" key="1">
    <source>
        <dbReference type="Pfam" id="PF04230"/>
    </source>
</evidence>